<dbReference type="InterPro" id="IPR001638">
    <property type="entry name" value="Solute-binding_3/MltF_N"/>
</dbReference>
<dbReference type="InterPro" id="IPR002701">
    <property type="entry name" value="CM_II_prokaryot"/>
</dbReference>
<name>A0ABZ0Y221_9BURK</name>
<dbReference type="PROSITE" id="PS51168">
    <property type="entry name" value="CHORISMATE_MUT_2"/>
    <property type="match status" value="1"/>
</dbReference>
<dbReference type="SUPFAM" id="SSF48600">
    <property type="entry name" value="Chorismate mutase II"/>
    <property type="match status" value="1"/>
</dbReference>
<evidence type="ECO:0000256" key="3">
    <source>
        <dbReference type="SAM" id="SignalP"/>
    </source>
</evidence>
<evidence type="ECO:0000259" key="4">
    <source>
        <dbReference type="PROSITE" id="PS51168"/>
    </source>
</evidence>
<dbReference type="GO" id="GO:0004106">
    <property type="term" value="F:chorismate mutase activity"/>
    <property type="evidence" value="ECO:0007669"/>
    <property type="project" value="UniProtKB-EC"/>
</dbReference>
<dbReference type="SMART" id="SM00830">
    <property type="entry name" value="CM_2"/>
    <property type="match status" value="1"/>
</dbReference>
<dbReference type="PANTHER" id="PTHR35936">
    <property type="entry name" value="MEMBRANE-BOUND LYTIC MUREIN TRANSGLYCOSYLASE F"/>
    <property type="match status" value="1"/>
</dbReference>
<dbReference type="Pfam" id="PF00497">
    <property type="entry name" value="SBP_bac_3"/>
    <property type="match status" value="1"/>
</dbReference>
<keyword evidence="6" id="KW-1185">Reference proteome</keyword>
<dbReference type="InterPro" id="IPR008240">
    <property type="entry name" value="Chorismate_mutase_periplasmic"/>
</dbReference>
<keyword evidence="5" id="KW-0413">Isomerase</keyword>
<dbReference type="EMBL" id="CP140152">
    <property type="protein sequence ID" value="WQH05763.1"/>
    <property type="molecule type" value="Genomic_DNA"/>
</dbReference>
<dbReference type="GeneID" id="43166647"/>
<reference evidence="5 6" key="1">
    <citation type="submission" date="2023-11" db="EMBL/GenBank/DDBJ databases">
        <title>MicrobeMod: A computational toolkit for identifying prokaryotic methylation and restriction-modification with nanopore sequencing.</title>
        <authorList>
            <person name="Crits-Christoph A."/>
            <person name="Kang S.C."/>
            <person name="Lee H."/>
            <person name="Ostrov N."/>
        </authorList>
    </citation>
    <scope>NUCLEOTIDE SEQUENCE [LARGE SCALE GENOMIC DNA]</scope>
    <source>
        <strain evidence="5 6">ATCC 25935</strain>
    </source>
</reference>
<dbReference type="EC" id="5.4.99.5" evidence="1"/>
<dbReference type="Gene3D" id="1.20.59.10">
    <property type="entry name" value="Chorismate mutase"/>
    <property type="match status" value="1"/>
</dbReference>
<feature type="chain" id="PRO_5045859859" description="chorismate mutase" evidence="3">
    <location>
        <begin position="23"/>
        <end position="417"/>
    </location>
</feature>
<dbReference type="SMART" id="SM00062">
    <property type="entry name" value="PBPb"/>
    <property type="match status" value="1"/>
</dbReference>
<evidence type="ECO:0000313" key="5">
    <source>
        <dbReference type="EMBL" id="WQH05763.1"/>
    </source>
</evidence>
<organism evidence="5 6">
    <name type="scientific">Duganella zoogloeoides</name>
    <dbReference type="NCBI Taxonomy" id="75659"/>
    <lineage>
        <taxon>Bacteria</taxon>
        <taxon>Pseudomonadati</taxon>
        <taxon>Pseudomonadota</taxon>
        <taxon>Betaproteobacteria</taxon>
        <taxon>Burkholderiales</taxon>
        <taxon>Oxalobacteraceae</taxon>
        <taxon>Telluria group</taxon>
        <taxon>Duganella</taxon>
    </lineage>
</organism>
<gene>
    <name evidence="5" type="primary">aroQ</name>
    <name evidence="5" type="ORF">SR858_05335</name>
</gene>
<proteinExistence type="predicted"/>
<dbReference type="InterPro" id="IPR036263">
    <property type="entry name" value="Chorismate_II_sf"/>
</dbReference>
<evidence type="ECO:0000256" key="1">
    <source>
        <dbReference type="ARBA" id="ARBA00012404"/>
    </source>
</evidence>
<dbReference type="Proteomes" id="UP001326110">
    <property type="component" value="Chromosome"/>
</dbReference>
<protein>
    <recommendedName>
        <fullName evidence="1">chorismate mutase</fullName>
        <ecNumber evidence="1">5.4.99.5</ecNumber>
    </recommendedName>
</protein>
<dbReference type="Gene3D" id="3.40.190.10">
    <property type="entry name" value="Periplasmic binding protein-like II"/>
    <property type="match status" value="2"/>
</dbReference>
<feature type="signal peptide" evidence="3">
    <location>
        <begin position="1"/>
        <end position="22"/>
    </location>
</feature>
<feature type="domain" description="Chorismate mutase" evidence="4">
    <location>
        <begin position="240"/>
        <end position="337"/>
    </location>
</feature>
<evidence type="ECO:0000313" key="6">
    <source>
        <dbReference type="Proteomes" id="UP001326110"/>
    </source>
</evidence>
<dbReference type="NCBIfam" id="TIGR01806">
    <property type="entry name" value="CM_mono2"/>
    <property type="match status" value="1"/>
</dbReference>
<sequence>MKHAPKFLLCLFLAATTGAVSAGPAQQLAGITASGELRVGTPSDYKPYTYRLGQSSAYLGLDIDLAAGLARRLGVKLTIVPTSWPALLADWNADKFDIAVGGISITPERQQHGLFSIPYQRDGKTPITRCENQQRFQTLAQINQPDVRLIVNPGGTNERFARSHAPRAQLTVYPDNVTIFGQIVAGKADLMMTDAMETRLQQRLHRELCAVHPEAPFDSADKAMLLPRDPAFKTLVDQWLQERLASGALQRDVEHWLAFPWTLEPLRQAIDQRLLLAEPVARAKWNKQAPIEDLPREAMVIAAAVEQGRALGLPADRVEAVFHAQIEASKTVQRELYARWSAQHAGRFADAPDLAAEIRPRLDLITTQLLAALAANQATLADATRHDQVAQALRTLDATALSPAAARQALAPLITNN</sequence>
<dbReference type="SUPFAM" id="SSF53850">
    <property type="entry name" value="Periplasmic binding protein-like II"/>
    <property type="match status" value="1"/>
</dbReference>
<accession>A0ABZ0Y221</accession>
<evidence type="ECO:0000256" key="2">
    <source>
        <dbReference type="ARBA" id="ARBA00022729"/>
    </source>
</evidence>
<dbReference type="InterPro" id="IPR036979">
    <property type="entry name" value="CM_dom_sf"/>
</dbReference>
<dbReference type="Pfam" id="PF01817">
    <property type="entry name" value="CM_2"/>
    <property type="match status" value="1"/>
</dbReference>
<keyword evidence="2 3" id="KW-0732">Signal</keyword>
<dbReference type="PANTHER" id="PTHR35936:SF19">
    <property type="entry name" value="AMINO-ACID-BINDING PROTEIN YXEM-RELATED"/>
    <property type="match status" value="1"/>
</dbReference>